<accession>A0A2H0W3S8</accession>
<comment type="caution">
    <text evidence="10">The sequence shown here is derived from an EMBL/GenBank/DDBJ whole genome shotgun (WGS) entry which is preliminary data.</text>
</comment>
<feature type="active site" description="Nucleophile" evidence="4 6">
    <location>
        <position position="22"/>
    </location>
</feature>
<dbReference type="SUPFAM" id="SSF53271">
    <property type="entry name" value="PRTase-like"/>
    <property type="match status" value="1"/>
</dbReference>
<keyword evidence="4 8" id="KW-0411">Iron-sulfur</keyword>
<evidence type="ECO:0000256" key="3">
    <source>
        <dbReference type="ARBA" id="ARBA00022962"/>
    </source>
</evidence>
<keyword evidence="4 5" id="KW-0658">Purine biosynthesis</keyword>
<feature type="binding site" evidence="4 8">
    <location>
        <position position="460"/>
    </location>
    <ligand>
        <name>[4Fe-4S] cluster</name>
        <dbReference type="ChEBI" id="CHEBI:49883"/>
    </ligand>
</feature>
<evidence type="ECO:0000256" key="4">
    <source>
        <dbReference type="HAMAP-Rule" id="MF_01931"/>
    </source>
</evidence>
<feature type="binding site" evidence="4 7">
    <location>
        <position position="373"/>
    </location>
    <ligand>
        <name>Mg(2+)</name>
        <dbReference type="ChEBI" id="CHEBI:18420"/>
    </ligand>
</feature>
<keyword evidence="4 7" id="KW-0460">Magnesium</keyword>
<evidence type="ECO:0000256" key="6">
    <source>
        <dbReference type="PIRSR" id="PIRSR000485-1"/>
    </source>
</evidence>
<dbReference type="Gene3D" id="3.40.50.2020">
    <property type="match status" value="1"/>
</dbReference>
<dbReference type="Proteomes" id="UP000229056">
    <property type="component" value="Unassembled WGS sequence"/>
</dbReference>
<gene>
    <name evidence="4 10" type="primary">purF</name>
    <name evidence="10" type="ORF">COT80_04595</name>
</gene>
<dbReference type="Gene3D" id="3.60.20.10">
    <property type="entry name" value="Glutamine Phosphoribosylpyrophosphate, subunit 1, domain 1"/>
    <property type="match status" value="1"/>
</dbReference>
<evidence type="ECO:0000313" key="10">
    <source>
        <dbReference type="EMBL" id="PIS06015.1"/>
    </source>
</evidence>
<organism evidence="10 11">
    <name type="scientific">Candidatus Buchananbacteria bacterium CG10_big_fil_rev_8_21_14_0_10_33_19</name>
    <dbReference type="NCBI Taxonomy" id="1974525"/>
    <lineage>
        <taxon>Bacteria</taxon>
        <taxon>Candidatus Buchananiibacteriota</taxon>
    </lineage>
</organism>
<keyword evidence="4 8" id="KW-0408">Iron</keyword>
<dbReference type="InterPro" id="IPR029057">
    <property type="entry name" value="PRTase-like"/>
</dbReference>
<keyword evidence="3 4" id="KW-0315">Glutamine amidotransferase</keyword>
<dbReference type="PANTHER" id="PTHR11907">
    <property type="entry name" value="AMIDOPHOSPHORIBOSYLTRANSFERASE"/>
    <property type="match status" value="1"/>
</dbReference>
<dbReference type="AlphaFoldDB" id="A0A2H0W3S8"/>
<evidence type="ECO:0000256" key="1">
    <source>
        <dbReference type="ARBA" id="ARBA00022676"/>
    </source>
</evidence>
<feature type="domain" description="Glutamine amidotransferase type-2" evidence="9">
    <location>
        <begin position="22"/>
        <end position="240"/>
    </location>
</feature>
<dbReference type="UniPathway" id="UPA00074">
    <property type="reaction ID" value="UER00124"/>
</dbReference>
<dbReference type="InterPro" id="IPR017932">
    <property type="entry name" value="GATase_2_dom"/>
</dbReference>
<dbReference type="EC" id="2.4.2.14" evidence="4"/>
<feature type="binding site" evidence="4 8">
    <location>
        <position position="463"/>
    </location>
    <ligand>
        <name>[4Fe-4S] cluster</name>
        <dbReference type="ChEBI" id="CHEBI:49883"/>
    </ligand>
</feature>
<dbReference type="PIRSF" id="PIRSF000485">
    <property type="entry name" value="Amd_phspho_trans"/>
    <property type="match status" value="1"/>
</dbReference>
<feature type="binding site" evidence="4 7">
    <location>
        <position position="374"/>
    </location>
    <ligand>
        <name>Mg(2+)</name>
        <dbReference type="ChEBI" id="CHEBI:18420"/>
    </ligand>
</feature>
<name>A0A2H0W3S8_9BACT</name>
<dbReference type="Pfam" id="PF13537">
    <property type="entry name" value="GATase_7"/>
    <property type="match status" value="1"/>
</dbReference>
<evidence type="ECO:0000259" key="9">
    <source>
        <dbReference type="PROSITE" id="PS51278"/>
    </source>
</evidence>
<evidence type="ECO:0000256" key="7">
    <source>
        <dbReference type="PIRSR" id="PIRSR000485-2"/>
    </source>
</evidence>
<dbReference type="SUPFAM" id="SSF56235">
    <property type="entry name" value="N-terminal nucleophile aminohydrolases (Ntn hydrolases)"/>
    <property type="match status" value="1"/>
</dbReference>
<comment type="cofactor">
    <cofactor evidence="4 8">
        <name>[4Fe-4S] cluster</name>
        <dbReference type="ChEBI" id="CHEBI:49883"/>
    </cofactor>
    <text evidence="4 8">Binds 1 [4Fe-4S] cluster per subunit.</text>
</comment>
<feature type="binding site" evidence="4 8">
    <location>
        <position position="410"/>
    </location>
    <ligand>
        <name>[4Fe-4S] cluster</name>
        <dbReference type="ChEBI" id="CHEBI:49883"/>
    </ligand>
</feature>
<keyword evidence="2 4" id="KW-0808">Transferase</keyword>
<evidence type="ECO:0000256" key="8">
    <source>
        <dbReference type="PIRSR" id="PIRSR000485-3"/>
    </source>
</evidence>
<dbReference type="HAMAP" id="MF_01931">
    <property type="entry name" value="PurF"/>
    <property type="match status" value="1"/>
</dbReference>
<dbReference type="GO" id="GO:0051539">
    <property type="term" value="F:4 iron, 4 sulfur cluster binding"/>
    <property type="evidence" value="ECO:0007669"/>
    <property type="project" value="UniProtKB-KW"/>
</dbReference>
<protein>
    <recommendedName>
        <fullName evidence="4">Amidophosphoribosyltransferase</fullName>
        <shortName evidence="4">ATase</shortName>
        <ecNumber evidence="4">2.4.2.14</ecNumber>
    </recommendedName>
    <alternativeName>
        <fullName evidence="4">Glutamine phosphoribosylpyrophosphate amidotransferase</fullName>
        <shortName evidence="4">GPATase</shortName>
    </alternativeName>
</protein>
<comment type="pathway">
    <text evidence="4 5">Purine metabolism; IMP biosynthesis via de novo pathway; N(1)-(5-phospho-D-ribosyl)glycinamide from 5-phospho-alpha-D-ribose 1-diphosphate: step 1/2.</text>
</comment>
<keyword evidence="4 7" id="KW-0479">Metal-binding</keyword>
<comment type="similarity">
    <text evidence="4 5">In the C-terminal section; belongs to the purine/pyrimidine phosphoribosyltransferase family.</text>
</comment>
<dbReference type="GO" id="GO:0000287">
    <property type="term" value="F:magnesium ion binding"/>
    <property type="evidence" value="ECO:0007669"/>
    <property type="project" value="UniProtKB-UniRule"/>
</dbReference>
<sequence length="470" mass="52720">MRSTSWSEFYFCTLTTKEKDVCGVFGAFNCRKAAEICYVMGHAIQHRAKEYAGIASSDGSNIFCHKAKGIVQEVFDQDTLDKLHGKCAIGHIRYSTVEDNPKADNAQPILGVFNNREVAIAHNGNLVNYSELITKLKHPERLKTKIDTEIILRLFCESLAESLVDRIYDSVKFLRGSYSLLILFDDTVIAIRDPWGNRPLSIGEFGDSLYFSSETVSFESLGVNTKRSVQPGEILIVSKNESKSYFFDENSIYISPTNHKKAQCIFEKIYYSHPGSVVFDEAVVDFHLRAGKKLCQVCPTNTNCVVGVPDSAVYHAEGYANEMGISSVRAIARHHYIGRTFILPFQYLRDLAVRKKFIIIRRLVEGKDVVVVDDSIVRLTTMRGLVGLIRFAGAKSINLRIVSPMIISPCYYGIDTPNKSELIAANHSKEEIRQECGADSLEFLSVEDLKSLVDNPDDYCFACMTGDYPI</sequence>
<feature type="binding site" evidence="4 7">
    <location>
        <position position="311"/>
    </location>
    <ligand>
        <name>Mg(2+)</name>
        <dbReference type="ChEBI" id="CHEBI:18420"/>
    </ligand>
</feature>
<dbReference type="GO" id="GO:0009113">
    <property type="term" value="P:purine nucleobase biosynthetic process"/>
    <property type="evidence" value="ECO:0007669"/>
    <property type="project" value="UniProtKB-UniRule"/>
</dbReference>
<comment type="cofactor">
    <cofactor evidence="4 7">
        <name>Mg(2+)</name>
        <dbReference type="ChEBI" id="CHEBI:18420"/>
    </cofactor>
    <text evidence="4 7">Binds 1 Mg(2+) ion per subunit.</text>
</comment>
<reference evidence="11" key="1">
    <citation type="submission" date="2017-09" db="EMBL/GenBank/DDBJ databases">
        <title>Depth-based differentiation of microbial function through sediment-hosted aquifers and enrichment of novel symbionts in the deep terrestrial subsurface.</title>
        <authorList>
            <person name="Probst A.J."/>
            <person name="Ladd B."/>
            <person name="Jarett J.K."/>
            <person name="Geller-Mcgrath D.E."/>
            <person name="Sieber C.M.K."/>
            <person name="Emerson J.B."/>
            <person name="Anantharaman K."/>
            <person name="Thomas B.C."/>
            <person name="Malmstrom R."/>
            <person name="Stieglmeier M."/>
            <person name="Klingl A."/>
            <person name="Woyke T."/>
            <person name="Ryan C.M."/>
            <person name="Banfield J.F."/>
        </authorList>
    </citation>
    <scope>NUCLEOTIDE SEQUENCE [LARGE SCALE GENOMIC DNA]</scope>
</reference>
<dbReference type="EMBL" id="PEZY01000012">
    <property type="protein sequence ID" value="PIS06015.1"/>
    <property type="molecule type" value="Genomic_DNA"/>
</dbReference>
<comment type="catalytic activity">
    <reaction evidence="4 5">
        <text>5-phospho-beta-D-ribosylamine + L-glutamate + diphosphate = 5-phospho-alpha-D-ribose 1-diphosphate + L-glutamine + H2O</text>
        <dbReference type="Rhea" id="RHEA:14905"/>
        <dbReference type="ChEBI" id="CHEBI:15377"/>
        <dbReference type="ChEBI" id="CHEBI:29985"/>
        <dbReference type="ChEBI" id="CHEBI:33019"/>
        <dbReference type="ChEBI" id="CHEBI:58017"/>
        <dbReference type="ChEBI" id="CHEBI:58359"/>
        <dbReference type="ChEBI" id="CHEBI:58681"/>
        <dbReference type="EC" id="2.4.2.14"/>
    </reaction>
</comment>
<keyword evidence="1 4" id="KW-0328">Glycosyltransferase</keyword>
<dbReference type="GO" id="GO:0006189">
    <property type="term" value="P:'de novo' IMP biosynthetic process"/>
    <property type="evidence" value="ECO:0007669"/>
    <property type="project" value="UniProtKB-UniRule"/>
</dbReference>
<dbReference type="NCBIfam" id="TIGR01134">
    <property type="entry name" value="purF"/>
    <property type="match status" value="1"/>
</dbReference>
<evidence type="ECO:0000256" key="2">
    <source>
        <dbReference type="ARBA" id="ARBA00022679"/>
    </source>
</evidence>
<comment type="function">
    <text evidence="4">Catalyzes the formation of phosphoribosylamine from phosphoribosylpyrophosphate (PRPP) and glutamine.</text>
</comment>
<evidence type="ECO:0000256" key="5">
    <source>
        <dbReference type="PIRNR" id="PIRNR000485"/>
    </source>
</evidence>
<dbReference type="PROSITE" id="PS51278">
    <property type="entry name" value="GATASE_TYPE_2"/>
    <property type="match status" value="1"/>
</dbReference>
<proteinExistence type="inferred from homology"/>
<dbReference type="InterPro" id="IPR005854">
    <property type="entry name" value="PurF"/>
</dbReference>
<feature type="binding site" evidence="4 8">
    <location>
        <position position="264"/>
    </location>
    <ligand>
        <name>[4Fe-4S] cluster</name>
        <dbReference type="ChEBI" id="CHEBI:49883"/>
    </ligand>
</feature>
<dbReference type="GO" id="GO:0004044">
    <property type="term" value="F:amidophosphoribosyltransferase activity"/>
    <property type="evidence" value="ECO:0007669"/>
    <property type="project" value="UniProtKB-UniRule"/>
</dbReference>
<evidence type="ECO:0000313" key="11">
    <source>
        <dbReference type="Proteomes" id="UP000229056"/>
    </source>
</evidence>
<dbReference type="InterPro" id="IPR029055">
    <property type="entry name" value="Ntn_hydrolases_N"/>
</dbReference>
<keyword evidence="4" id="KW-0004">4Fe-4S</keyword>